<sequence length="832" mass="92952">MGASASREKFRESVTALIEVDVSPDDAEFWDELWKIPSSPNEVFELISPEAARRLRDERFDNLATLFTQATAQLCQIVETPYNIYFDQALNCVRVLTRVLPFLMEKGDLGVSDENVEHLCWGTGASPVHSENQLSKAEDGVLGLVIGGGNEMSESQQQTKQAAQTDEQQEQDDNEDSQEPLALLVIHAAMHMLFLPQFTCDFYEEDEEDSTKRQEEQRQTKDDRDMRNEVGLGPTKKVEAGVLLVPRPTSIVWTVGAGFVPKAGSETSSRKYDKNRIEILRLLLAACCDPLFSPADEYNPLASRWLAVAVAADAPNAVCLFYSLLNTVLSYDPKGIGVPYSGAFASDTHVKLVELSAQALCVLLDCGLPGNPEKVRNADGEPIIDFKEASKGGFNIFRTLLARIDSGNDLTFIFKGFVRLLKNVYESKNTYLPNSMANLECFQELLVIFWKMLEENPMFINHILTKCDVNEIIVPICYLMYQSRKDPAQIGLVHICTFVLLKLSGERSFGVNLNKPFTTRLPCDLPLFTGGHTDLVSITLHKLVVNGAYKLVPLYSCFITIICNISPYWRSMSLVAAVKLVNLFELFSSPKFLYSGENAHRHLALLLEVFNNVIQYQFSGNQHLIYAIIRRKDSFGRLASLTLEKATSQSNKVYGQDTTVTYDADTANRKDIGPDIVSITSYDDRGNQVEDSINSSCTSPQGDDATEVTGSSVAGDHFRPSEEWLLELKATLPLETVTRLLQHLVPVVDEICNRKSGVVDEGEILKVLKDVTMVGLLPVPHAIVIRKYQPNQYTALWFTAFMWGVIFLRNQNLPIFDGQAIQLFQVSIAEQD</sequence>
<dbReference type="GO" id="GO:0005797">
    <property type="term" value="C:Golgi medial cisterna"/>
    <property type="evidence" value="ECO:0007669"/>
    <property type="project" value="TreeGrafter"/>
</dbReference>
<feature type="compositionally biased region" description="Low complexity" evidence="1">
    <location>
        <begin position="154"/>
        <end position="166"/>
    </location>
</feature>
<feature type="region of interest" description="Disordered" evidence="1">
    <location>
        <begin position="206"/>
        <end position="231"/>
    </location>
</feature>
<feature type="compositionally biased region" description="Acidic residues" evidence="1">
    <location>
        <begin position="167"/>
        <end position="177"/>
    </location>
</feature>
<dbReference type="InterPro" id="IPR026705">
    <property type="entry name" value="Hid-1/Ecm30"/>
</dbReference>
<dbReference type="Pfam" id="PF09742">
    <property type="entry name" value="Dymeclin"/>
    <property type="match status" value="1"/>
</dbReference>
<reference evidence="2" key="1">
    <citation type="submission" date="2021-01" db="EMBL/GenBank/DDBJ databases">
        <authorList>
            <person name="Corre E."/>
            <person name="Pelletier E."/>
            <person name="Niang G."/>
            <person name="Scheremetjew M."/>
            <person name="Finn R."/>
            <person name="Kale V."/>
            <person name="Holt S."/>
            <person name="Cochrane G."/>
            <person name="Meng A."/>
            <person name="Brown T."/>
            <person name="Cohen L."/>
        </authorList>
    </citation>
    <scope>NUCLEOTIDE SEQUENCE</scope>
    <source>
        <strain evidence="2">CCMP2084</strain>
    </source>
</reference>
<evidence type="ECO:0008006" key="3">
    <source>
        <dbReference type="Google" id="ProtNLM"/>
    </source>
</evidence>
<accession>A0A7S2XNZ9</accession>
<organism evidence="2">
    <name type="scientific">Attheya septentrionalis</name>
    <dbReference type="NCBI Taxonomy" id="420275"/>
    <lineage>
        <taxon>Eukaryota</taxon>
        <taxon>Sar</taxon>
        <taxon>Stramenopiles</taxon>
        <taxon>Ochrophyta</taxon>
        <taxon>Bacillariophyta</taxon>
        <taxon>Coscinodiscophyceae</taxon>
        <taxon>Chaetocerotophycidae</taxon>
        <taxon>Chaetocerotales</taxon>
        <taxon>Attheyaceae</taxon>
        <taxon>Attheya</taxon>
    </lineage>
</organism>
<dbReference type="GO" id="GO:0000138">
    <property type="term" value="C:Golgi trans cisterna"/>
    <property type="evidence" value="ECO:0007669"/>
    <property type="project" value="TreeGrafter"/>
</dbReference>
<dbReference type="AlphaFoldDB" id="A0A7S2XNZ9"/>
<dbReference type="PANTHER" id="PTHR21575:SF12">
    <property type="entry name" value="PROTEIN HID1"/>
    <property type="match status" value="1"/>
</dbReference>
<feature type="compositionally biased region" description="Basic and acidic residues" evidence="1">
    <location>
        <begin position="210"/>
        <end position="228"/>
    </location>
</feature>
<evidence type="ECO:0000256" key="1">
    <source>
        <dbReference type="SAM" id="MobiDB-lite"/>
    </source>
</evidence>
<dbReference type="PANTHER" id="PTHR21575">
    <property type="entry name" value="PROTEIN HID1"/>
    <property type="match status" value="1"/>
</dbReference>
<evidence type="ECO:0000313" key="2">
    <source>
        <dbReference type="EMBL" id="CAD9819718.1"/>
    </source>
</evidence>
<name>A0A7S2XNZ9_9STRA</name>
<feature type="region of interest" description="Disordered" evidence="1">
    <location>
        <begin position="145"/>
        <end position="177"/>
    </location>
</feature>
<protein>
    <recommendedName>
        <fullName evidence="3">Dymeclin</fullName>
    </recommendedName>
</protein>
<dbReference type="GO" id="GO:0016020">
    <property type="term" value="C:membrane"/>
    <property type="evidence" value="ECO:0007669"/>
    <property type="project" value="TreeGrafter"/>
</dbReference>
<feature type="region of interest" description="Disordered" evidence="1">
    <location>
        <begin position="691"/>
        <end position="713"/>
    </location>
</feature>
<proteinExistence type="predicted"/>
<gene>
    <name evidence="2" type="ORF">ASEP1449_LOCUS11551</name>
</gene>
<dbReference type="EMBL" id="HBHQ01017260">
    <property type="protein sequence ID" value="CAD9819718.1"/>
    <property type="molecule type" value="Transcribed_RNA"/>
</dbReference>
<feature type="compositionally biased region" description="Polar residues" evidence="1">
    <location>
        <begin position="691"/>
        <end position="701"/>
    </location>
</feature>